<protein>
    <submittedName>
        <fullName evidence="3">Tripartite tricarboxylate transporter substrate binding protein</fullName>
    </submittedName>
</protein>
<dbReference type="Proteomes" id="UP001501706">
    <property type="component" value="Unassembled WGS sequence"/>
</dbReference>
<feature type="signal peptide" evidence="2">
    <location>
        <begin position="1"/>
        <end position="18"/>
    </location>
</feature>
<dbReference type="Gene3D" id="3.40.190.10">
    <property type="entry name" value="Periplasmic binding protein-like II"/>
    <property type="match status" value="1"/>
</dbReference>
<feature type="chain" id="PRO_5047205154" evidence="2">
    <location>
        <begin position="19"/>
        <end position="316"/>
    </location>
</feature>
<keyword evidence="4" id="KW-1185">Reference proteome</keyword>
<dbReference type="Gene3D" id="3.40.190.150">
    <property type="entry name" value="Bordetella uptake gene, domain 1"/>
    <property type="match status" value="1"/>
</dbReference>
<name>A0ABP3M9M1_9BURK</name>
<evidence type="ECO:0000256" key="2">
    <source>
        <dbReference type="SAM" id="SignalP"/>
    </source>
</evidence>
<comment type="similarity">
    <text evidence="1">Belongs to the UPF0065 (bug) family.</text>
</comment>
<dbReference type="InterPro" id="IPR005064">
    <property type="entry name" value="BUG"/>
</dbReference>
<dbReference type="Pfam" id="PF03401">
    <property type="entry name" value="TctC"/>
    <property type="match status" value="1"/>
</dbReference>
<dbReference type="PANTHER" id="PTHR42928">
    <property type="entry name" value="TRICARBOXYLATE-BINDING PROTEIN"/>
    <property type="match status" value="1"/>
</dbReference>
<reference evidence="4" key="1">
    <citation type="journal article" date="2019" name="Int. J. Syst. Evol. Microbiol.">
        <title>The Global Catalogue of Microorganisms (GCM) 10K type strain sequencing project: providing services to taxonomists for standard genome sequencing and annotation.</title>
        <authorList>
            <consortium name="The Broad Institute Genomics Platform"/>
            <consortium name="The Broad Institute Genome Sequencing Center for Infectious Disease"/>
            <person name="Wu L."/>
            <person name="Ma J."/>
        </authorList>
    </citation>
    <scope>NUCLEOTIDE SEQUENCE [LARGE SCALE GENOMIC DNA]</scope>
    <source>
        <strain evidence="4">JCM 14330</strain>
    </source>
</reference>
<evidence type="ECO:0000313" key="4">
    <source>
        <dbReference type="Proteomes" id="UP001501706"/>
    </source>
</evidence>
<keyword evidence="2" id="KW-0732">Signal</keyword>
<comment type="caution">
    <text evidence="3">The sequence shown here is derived from an EMBL/GenBank/DDBJ whole genome shotgun (WGS) entry which is preliminary data.</text>
</comment>
<dbReference type="SUPFAM" id="SSF53850">
    <property type="entry name" value="Periplasmic binding protein-like II"/>
    <property type="match status" value="1"/>
</dbReference>
<dbReference type="CDD" id="cd07012">
    <property type="entry name" value="PBP2_Bug_TTT"/>
    <property type="match status" value="1"/>
</dbReference>
<dbReference type="InterPro" id="IPR042100">
    <property type="entry name" value="Bug_dom1"/>
</dbReference>
<organism evidence="3 4">
    <name type="scientific">Pigmentiphaga daeguensis</name>
    <dbReference type="NCBI Taxonomy" id="414049"/>
    <lineage>
        <taxon>Bacteria</taxon>
        <taxon>Pseudomonadati</taxon>
        <taxon>Pseudomonadota</taxon>
        <taxon>Betaproteobacteria</taxon>
        <taxon>Burkholderiales</taxon>
        <taxon>Alcaligenaceae</taxon>
        <taxon>Pigmentiphaga</taxon>
    </lineage>
</organism>
<dbReference type="PANTHER" id="PTHR42928:SF5">
    <property type="entry name" value="BLR1237 PROTEIN"/>
    <property type="match status" value="1"/>
</dbReference>
<dbReference type="EMBL" id="BAAAEN010000014">
    <property type="protein sequence ID" value="GAA0514854.1"/>
    <property type="molecule type" value="Genomic_DNA"/>
</dbReference>
<evidence type="ECO:0000256" key="1">
    <source>
        <dbReference type="ARBA" id="ARBA00006987"/>
    </source>
</evidence>
<proteinExistence type="inferred from homology"/>
<sequence length="316" mass="34092">MRLAGAAALAAAAAPARAAWPDRTIRVVVSSAPGDGVDLRTREFLASLAPELGNPTMFVDNKPGAGGQIAAQSLLGSPADGYTVFVANAGMTIIPSYFRKLPFNPITDFTPVAVGGIAPVGLAVPASNPARNLKEWLEWARKRPGLNYGASSNGTVSSLYGFQVNEQFGLKAANIPYKSTSLALLDVVRGQNDFMMLDILGLRALTEKGDLKILATTGTERSKYLPDVPTFKELGHEGFERTGWTVYVVRKGTPAPIVQTLANAINKTNASAEWERKREELWSVWKPLSTAELEQQFRTEAKEWAVLVERSGVYGN</sequence>
<evidence type="ECO:0000313" key="3">
    <source>
        <dbReference type="EMBL" id="GAA0514854.1"/>
    </source>
</evidence>
<gene>
    <name evidence="3" type="ORF">GCM10009097_35370</name>
</gene>
<accession>A0ABP3M9M1</accession>
<dbReference type="PIRSF" id="PIRSF017082">
    <property type="entry name" value="YflP"/>
    <property type="match status" value="1"/>
</dbReference>